<evidence type="ECO:0000313" key="8">
    <source>
        <dbReference type="Proteomes" id="UP000246077"/>
    </source>
</evidence>
<comment type="similarity">
    <text evidence="1">Belongs to the ABC transporter superfamily.</text>
</comment>
<dbReference type="InterPro" id="IPR017871">
    <property type="entry name" value="ABC_transporter-like_CS"/>
</dbReference>
<dbReference type="PANTHER" id="PTHR43820:SF2">
    <property type="entry name" value="ABC TRANSPORTER ATP-BINDING PROTEIN"/>
    <property type="match status" value="1"/>
</dbReference>
<dbReference type="PANTHER" id="PTHR43820">
    <property type="entry name" value="HIGH-AFFINITY BRANCHED-CHAIN AMINO ACID TRANSPORT ATP-BINDING PROTEIN LIVF"/>
    <property type="match status" value="1"/>
</dbReference>
<dbReference type="CDD" id="cd03224">
    <property type="entry name" value="ABC_TM1139_LivF_branched"/>
    <property type="match status" value="1"/>
</dbReference>
<dbReference type="RefSeq" id="WP_109921645.1">
    <property type="nucleotide sequence ID" value="NZ_QGLF01000003.1"/>
</dbReference>
<sequence>MSLLELDGVDAAYGRARVLHDVSLAVSRGERVAILGRNGVGKTTVVNTCLGLAALKKGHVAFGGKRVGTIRTFSAARAGLSVVPQGRRIVPGLTVRENLHLGAAPNRKGPWTVEAVFGLFPILRERAETPGTAMSGGQQQMLAIGRALMANPDLLILDEPSEGLAPVVVDELGDNLVKLADAGTSILLIEQNFGLVRKVAERYYVLSKGAVVEAGQLAGLSMESLKKHVAV</sequence>
<proteinExistence type="inferred from homology"/>
<gene>
    <name evidence="7" type="ORF">DKG75_13520</name>
</gene>
<dbReference type="InterPro" id="IPR003593">
    <property type="entry name" value="AAA+_ATPase"/>
</dbReference>
<dbReference type="GO" id="GO:0015658">
    <property type="term" value="F:branched-chain amino acid transmembrane transporter activity"/>
    <property type="evidence" value="ECO:0007669"/>
    <property type="project" value="TreeGrafter"/>
</dbReference>
<accession>A0A317E2Z5</accession>
<dbReference type="GO" id="GO:0016887">
    <property type="term" value="F:ATP hydrolysis activity"/>
    <property type="evidence" value="ECO:0007669"/>
    <property type="project" value="InterPro"/>
</dbReference>
<evidence type="ECO:0000256" key="4">
    <source>
        <dbReference type="ARBA" id="ARBA00022840"/>
    </source>
</evidence>
<keyword evidence="3" id="KW-0547">Nucleotide-binding</keyword>
<keyword evidence="2" id="KW-0813">Transport</keyword>
<evidence type="ECO:0000259" key="6">
    <source>
        <dbReference type="PROSITE" id="PS50893"/>
    </source>
</evidence>
<keyword evidence="4 7" id="KW-0067">ATP-binding</keyword>
<dbReference type="OrthoDB" id="9775250at2"/>
<keyword evidence="8" id="KW-1185">Reference proteome</keyword>
<dbReference type="InterPro" id="IPR052156">
    <property type="entry name" value="BCAA_Transport_ATP-bd_LivF"/>
</dbReference>
<organism evidence="7 8">
    <name type="scientific">Zavarzinia compransoris</name>
    <dbReference type="NCBI Taxonomy" id="1264899"/>
    <lineage>
        <taxon>Bacteria</taxon>
        <taxon>Pseudomonadati</taxon>
        <taxon>Pseudomonadota</taxon>
        <taxon>Alphaproteobacteria</taxon>
        <taxon>Rhodospirillales</taxon>
        <taxon>Zavarziniaceae</taxon>
        <taxon>Zavarzinia</taxon>
    </lineage>
</organism>
<dbReference type="GO" id="GO:0015807">
    <property type="term" value="P:L-amino acid transport"/>
    <property type="evidence" value="ECO:0007669"/>
    <property type="project" value="TreeGrafter"/>
</dbReference>
<dbReference type="GO" id="GO:0005524">
    <property type="term" value="F:ATP binding"/>
    <property type="evidence" value="ECO:0007669"/>
    <property type="project" value="UniProtKB-KW"/>
</dbReference>
<dbReference type="SUPFAM" id="SSF52540">
    <property type="entry name" value="P-loop containing nucleoside triphosphate hydrolases"/>
    <property type="match status" value="1"/>
</dbReference>
<dbReference type="EMBL" id="QGLF01000003">
    <property type="protein sequence ID" value="PWR21001.1"/>
    <property type="molecule type" value="Genomic_DNA"/>
</dbReference>
<dbReference type="SMART" id="SM00382">
    <property type="entry name" value="AAA"/>
    <property type="match status" value="1"/>
</dbReference>
<dbReference type="PROSITE" id="PS00211">
    <property type="entry name" value="ABC_TRANSPORTER_1"/>
    <property type="match status" value="1"/>
</dbReference>
<dbReference type="InterPro" id="IPR027417">
    <property type="entry name" value="P-loop_NTPase"/>
</dbReference>
<evidence type="ECO:0000256" key="1">
    <source>
        <dbReference type="ARBA" id="ARBA00005417"/>
    </source>
</evidence>
<dbReference type="AlphaFoldDB" id="A0A317E2Z5"/>
<dbReference type="Gene3D" id="3.40.50.300">
    <property type="entry name" value="P-loop containing nucleotide triphosphate hydrolases"/>
    <property type="match status" value="1"/>
</dbReference>
<reference evidence="8" key="1">
    <citation type="submission" date="2018-05" db="EMBL/GenBank/DDBJ databases">
        <title>Zavarzinia sp. HR-AS.</title>
        <authorList>
            <person name="Lee Y."/>
            <person name="Jeon C.O."/>
        </authorList>
    </citation>
    <scope>NUCLEOTIDE SEQUENCE [LARGE SCALE GENOMIC DNA]</scope>
    <source>
        <strain evidence="8">DSM 1231</strain>
    </source>
</reference>
<protein>
    <submittedName>
        <fullName evidence="7">ABC transporter ATP-binding protein</fullName>
    </submittedName>
</protein>
<comment type="caution">
    <text evidence="7">The sequence shown here is derived from an EMBL/GenBank/DDBJ whole genome shotgun (WGS) entry which is preliminary data.</text>
</comment>
<dbReference type="Proteomes" id="UP000246077">
    <property type="component" value="Unassembled WGS sequence"/>
</dbReference>
<evidence type="ECO:0000256" key="5">
    <source>
        <dbReference type="ARBA" id="ARBA00022970"/>
    </source>
</evidence>
<dbReference type="PROSITE" id="PS50893">
    <property type="entry name" value="ABC_TRANSPORTER_2"/>
    <property type="match status" value="1"/>
</dbReference>
<evidence type="ECO:0000256" key="3">
    <source>
        <dbReference type="ARBA" id="ARBA00022741"/>
    </source>
</evidence>
<keyword evidence="5" id="KW-0029">Amino-acid transport</keyword>
<evidence type="ECO:0000313" key="7">
    <source>
        <dbReference type="EMBL" id="PWR21001.1"/>
    </source>
</evidence>
<feature type="domain" description="ABC transporter" evidence="6">
    <location>
        <begin position="4"/>
        <end position="231"/>
    </location>
</feature>
<evidence type="ECO:0000256" key="2">
    <source>
        <dbReference type="ARBA" id="ARBA00022448"/>
    </source>
</evidence>
<name>A0A317E2Z5_9PROT</name>
<dbReference type="InterPro" id="IPR003439">
    <property type="entry name" value="ABC_transporter-like_ATP-bd"/>
</dbReference>
<dbReference type="Pfam" id="PF00005">
    <property type="entry name" value="ABC_tran"/>
    <property type="match status" value="1"/>
</dbReference>